<sequence length="110" mass="12857">IDITYMALINLCDLLLIELYSTNNPSLLDKIRSYIAQMLDLAEKNRSYFLLGESYLLQARLSLVTLDKKEAMRFLTQGQQIAERWDLHQLAKKISNEHEDLDRKISVLEK</sequence>
<dbReference type="AlphaFoldDB" id="X1DRE2"/>
<dbReference type="EMBL" id="BART01039806">
    <property type="protein sequence ID" value="GAH23576.1"/>
    <property type="molecule type" value="Genomic_DNA"/>
</dbReference>
<organism evidence="1">
    <name type="scientific">marine sediment metagenome</name>
    <dbReference type="NCBI Taxonomy" id="412755"/>
    <lineage>
        <taxon>unclassified sequences</taxon>
        <taxon>metagenomes</taxon>
        <taxon>ecological metagenomes</taxon>
    </lineage>
</organism>
<evidence type="ECO:0000313" key="1">
    <source>
        <dbReference type="EMBL" id="GAH23576.1"/>
    </source>
</evidence>
<name>X1DRE2_9ZZZZ</name>
<comment type="caution">
    <text evidence="1">The sequence shown here is derived from an EMBL/GenBank/DDBJ whole genome shotgun (WGS) entry which is preliminary data.</text>
</comment>
<proteinExistence type="predicted"/>
<protein>
    <recommendedName>
        <fullName evidence="2">MalT-like TPR region domain-containing protein</fullName>
    </recommendedName>
</protein>
<evidence type="ECO:0008006" key="2">
    <source>
        <dbReference type="Google" id="ProtNLM"/>
    </source>
</evidence>
<feature type="non-terminal residue" evidence="1">
    <location>
        <position position="110"/>
    </location>
</feature>
<accession>X1DRE2</accession>
<gene>
    <name evidence="1" type="ORF">S01H4_65196</name>
</gene>
<reference evidence="1" key="1">
    <citation type="journal article" date="2014" name="Front. Microbiol.">
        <title>High frequency of phylogenetically diverse reductive dehalogenase-homologous genes in deep subseafloor sedimentary metagenomes.</title>
        <authorList>
            <person name="Kawai M."/>
            <person name="Futagami T."/>
            <person name="Toyoda A."/>
            <person name="Takaki Y."/>
            <person name="Nishi S."/>
            <person name="Hori S."/>
            <person name="Arai W."/>
            <person name="Tsubouchi T."/>
            <person name="Morono Y."/>
            <person name="Uchiyama I."/>
            <person name="Ito T."/>
            <person name="Fujiyama A."/>
            <person name="Inagaki F."/>
            <person name="Takami H."/>
        </authorList>
    </citation>
    <scope>NUCLEOTIDE SEQUENCE</scope>
    <source>
        <strain evidence="1">Expedition CK06-06</strain>
    </source>
</reference>
<feature type="non-terminal residue" evidence="1">
    <location>
        <position position="1"/>
    </location>
</feature>